<dbReference type="Proteomes" id="UP000178577">
    <property type="component" value="Unassembled WGS sequence"/>
</dbReference>
<feature type="domain" description="Large ribosomal subunit protein uL6 alpha-beta" evidence="7">
    <location>
        <begin position="11"/>
        <end position="82"/>
    </location>
</feature>
<dbReference type="GO" id="GO:0022625">
    <property type="term" value="C:cytosolic large ribosomal subunit"/>
    <property type="evidence" value="ECO:0007669"/>
    <property type="project" value="UniProtKB-UniRule"/>
</dbReference>
<dbReference type="InterPro" id="IPR020040">
    <property type="entry name" value="Ribosomal_uL6_a/b-dom"/>
</dbReference>
<dbReference type="SUPFAM" id="SSF56053">
    <property type="entry name" value="Ribosomal protein L6"/>
    <property type="match status" value="2"/>
</dbReference>
<dbReference type="PRINTS" id="PR00059">
    <property type="entry name" value="RIBOSOMALL6"/>
</dbReference>
<evidence type="ECO:0000256" key="6">
    <source>
        <dbReference type="RuleBase" id="RU003870"/>
    </source>
</evidence>
<evidence type="ECO:0000259" key="7">
    <source>
        <dbReference type="Pfam" id="PF00347"/>
    </source>
</evidence>
<dbReference type="Pfam" id="PF00347">
    <property type="entry name" value="Ribosomal_L6"/>
    <property type="match status" value="2"/>
</dbReference>
<dbReference type="PROSITE" id="PS00525">
    <property type="entry name" value="RIBOSOMAL_L6_1"/>
    <property type="match status" value="1"/>
</dbReference>
<dbReference type="GO" id="GO:0019843">
    <property type="term" value="F:rRNA binding"/>
    <property type="evidence" value="ECO:0007669"/>
    <property type="project" value="UniProtKB-UniRule"/>
</dbReference>
<proteinExistence type="inferred from homology"/>
<dbReference type="AlphaFoldDB" id="A0A1F5G5W4"/>
<dbReference type="HAMAP" id="MF_01365_B">
    <property type="entry name" value="Ribosomal_uL6_B"/>
    <property type="match status" value="1"/>
</dbReference>
<evidence type="ECO:0000256" key="3">
    <source>
        <dbReference type="ARBA" id="ARBA00023274"/>
    </source>
</evidence>
<dbReference type="InterPro" id="IPR036789">
    <property type="entry name" value="Ribosomal_uL6-like_a/b-dom_sf"/>
</dbReference>
<name>A0A1F5G5W4_9BACT</name>
<dbReference type="InterPro" id="IPR019906">
    <property type="entry name" value="Ribosomal_uL6_bac-type"/>
</dbReference>
<keyword evidence="4 6" id="KW-0699">rRNA-binding</keyword>
<comment type="subunit">
    <text evidence="4">Part of the 50S ribosomal subunit.</text>
</comment>
<dbReference type="PANTHER" id="PTHR11655">
    <property type="entry name" value="60S/50S RIBOSOMAL PROTEIN L6/L9"/>
    <property type="match status" value="1"/>
</dbReference>
<organism evidence="8 9">
    <name type="scientific">Candidatus Curtissbacteria bacterium RIFCSPHIGHO2_01_FULL_40_12</name>
    <dbReference type="NCBI Taxonomy" id="1797710"/>
    <lineage>
        <taxon>Bacteria</taxon>
        <taxon>Candidatus Curtissiibacteriota</taxon>
    </lineage>
</organism>
<keyword evidence="2 4" id="KW-0689">Ribosomal protein</keyword>
<evidence type="ECO:0000256" key="5">
    <source>
        <dbReference type="RuleBase" id="RU003869"/>
    </source>
</evidence>
<evidence type="ECO:0000256" key="2">
    <source>
        <dbReference type="ARBA" id="ARBA00022980"/>
    </source>
</evidence>
<dbReference type="GO" id="GO:0002181">
    <property type="term" value="P:cytoplasmic translation"/>
    <property type="evidence" value="ECO:0007669"/>
    <property type="project" value="TreeGrafter"/>
</dbReference>
<dbReference type="NCBIfam" id="TIGR03654">
    <property type="entry name" value="L6_bact"/>
    <property type="match status" value="1"/>
</dbReference>
<comment type="caution">
    <text evidence="8">The sequence shown here is derived from an EMBL/GenBank/DDBJ whole genome shotgun (WGS) entry which is preliminary data.</text>
</comment>
<dbReference type="EMBL" id="MFAY01000062">
    <property type="protein sequence ID" value="OGD87280.1"/>
    <property type="molecule type" value="Genomic_DNA"/>
</dbReference>
<dbReference type="InterPro" id="IPR000702">
    <property type="entry name" value="Ribosomal_uL6-like"/>
</dbReference>
<evidence type="ECO:0000256" key="4">
    <source>
        <dbReference type="HAMAP-Rule" id="MF_01365"/>
    </source>
</evidence>
<feature type="domain" description="Large ribosomal subunit protein uL6 alpha-beta" evidence="7">
    <location>
        <begin position="90"/>
        <end position="163"/>
    </location>
</feature>
<sequence>MSKIGKLPIIIPKDVRVSIIDSQVKVVGPKGELVFGFHGQIKVEISEDKVVISRKDETKFTKSLHGLTRSIIANMIKGVTVGHQKTLELIGVGYRAAKQGDDLVLNVGYSHPVIIPKTPGVDMETQENKIIVSGSDKAVVGEIAARIRKVRPPEPYKGKGIKYFGEIIRKKAGKTVKAVGGSI</sequence>
<accession>A0A1F5G5W4</accession>
<dbReference type="GO" id="GO:0003735">
    <property type="term" value="F:structural constituent of ribosome"/>
    <property type="evidence" value="ECO:0007669"/>
    <property type="project" value="UniProtKB-UniRule"/>
</dbReference>
<evidence type="ECO:0000313" key="8">
    <source>
        <dbReference type="EMBL" id="OGD87280.1"/>
    </source>
</evidence>
<comment type="similarity">
    <text evidence="1 4 5">Belongs to the universal ribosomal protein uL6 family.</text>
</comment>
<dbReference type="InterPro" id="IPR002358">
    <property type="entry name" value="Ribosomal_uL6_CS"/>
</dbReference>
<keyword evidence="4 6" id="KW-0694">RNA-binding</keyword>
<reference evidence="8 9" key="1">
    <citation type="journal article" date="2016" name="Nat. Commun.">
        <title>Thousands of microbial genomes shed light on interconnected biogeochemical processes in an aquifer system.</title>
        <authorList>
            <person name="Anantharaman K."/>
            <person name="Brown C.T."/>
            <person name="Hug L.A."/>
            <person name="Sharon I."/>
            <person name="Castelle C.J."/>
            <person name="Probst A.J."/>
            <person name="Thomas B.C."/>
            <person name="Singh A."/>
            <person name="Wilkins M.J."/>
            <person name="Karaoz U."/>
            <person name="Brodie E.L."/>
            <person name="Williams K.H."/>
            <person name="Hubbard S.S."/>
            <person name="Banfield J.F."/>
        </authorList>
    </citation>
    <scope>NUCLEOTIDE SEQUENCE [LARGE SCALE GENOMIC DNA]</scope>
</reference>
<dbReference type="FunFam" id="3.90.930.12:FF:000001">
    <property type="entry name" value="50S ribosomal protein L6"/>
    <property type="match status" value="1"/>
</dbReference>
<dbReference type="PANTHER" id="PTHR11655:SF14">
    <property type="entry name" value="LARGE RIBOSOMAL SUBUNIT PROTEIN UL6M"/>
    <property type="match status" value="1"/>
</dbReference>
<protein>
    <recommendedName>
        <fullName evidence="4">Large ribosomal subunit protein uL6</fullName>
    </recommendedName>
</protein>
<dbReference type="Gene3D" id="3.90.930.12">
    <property type="entry name" value="Ribosomal protein L6, alpha-beta domain"/>
    <property type="match status" value="2"/>
</dbReference>
<evidence type="ECO:0000313" key="9">
    <source>
        <dbReference type="Proteomes" id="UP000178577"/>
    </source>
</evidence>
<evidence type="ECO:0000256" key="1">
    <source>
        <dbReference type="ARBA" id="ARBA00009356"/>
    </source>
</evidence>
<dbReference type="PIRSF" id="PIRSF002162">
    <property type="entry name" value="Ribosomal_L6"/>
    <property type="match status" value="1"/>
</dbReference>
<comment type="function">
    <text evidence="4 6">This protein binds to the 23S rRNA, and is important in its secondary structure. It is located near the subunit interface in the base of the L7/L12 stalk, and near the tRNA binding site of the peptidyltransferase center.</text>
</comment>
<gene>
    <name evidence="4" type="primary">rplF</name>
    <name evidence="8" type="ORF">A2693_04230</name>
</gene>
<keyword evidence="3 4" id="KW-0687">Ribonucleoprotein</keyword>